<evidence type="ECO:0000256" key="1">
    <source>
        <dbReference type="SAM" id="MobiDB-lite"/>
    </source>
</evidence>
<gene>
    <name evidence="2" type="ORF">GCM10009539_01500</name>
</gene>
<keyword evidence="3" id="KW-1185">Reference proteome</keyword>
<feature type="compositionally biased region" description="Basic and acidic residues" evidence="1">
    <location>
        <begin position="113"/>
        <end position="126"/>
    </location>
</feature>
<reference evidence="3" key="1">
    <citation type="journal article" date="2019" name="Int. J. Syst. Evol. Microbiol.">
        <title>The Global Catalogue of Microorganisms (GCM) 10K type strain sequencing project: providing services to taxonomists for standard genome sequencing and annotation.</title>
        <authorList>
            <consortium name="The Broad Institute Genomics Platform"/>
            <consortium name="The Broad Institute Genome Sequencing Center for Infectious Disease"/>
            <person name="Wu L."/>
            <person name="Ma J."/>
        </authorList>
    </citation>
    <scope>NUCLEOTIDE SEQUENCE [LARGE SCALE GENOMIC DNA]</scope>
    <source>
        <strain evidence="3">JCM 10425</strain>
    </source>
</reference>
<proteinExistence type="predicted"/>
<dbReference type="EMBL" id="BAAAGX010000001">
    <property type="protein sequence ID" value="GAA0219869.1"/>
    <property type="molecule type" value="Genomic_DNA"/>
</dbReference>
<dbReference type="Proteomes" id="UP001500967">
    <property type="component" value="Unassembled WGS sequence"/>
</dbReference>
<evidence type="ECO:0000313" key="2">
    <source>
        <dbReference type="EMBL" id="GAA0219869.1"/>
    </source>
</evidence>
<comment type="caution">
    <text evidence="2">The sequence shown here is derived from an EMBL/GenBank/DDBJ whole genome shotgun (WGS) entry which is preliminary data.</text>
</comment>
<feature type="region of interest" description="Disordered" evidence="1">
    <location>
        <begin position="99"/>
        <end position="126"/>
    </location>
</feature>
<protein>
    <submittedName>
        <fullName evidence="2">Uncharacterized protein</fullName>
    </submittedName>
</protein>
<organism evidence="2 3">
    <name type="scientific">Cryptosporangium japonicum</name>
    <dbReference type="NCBI Taxonomy" id="80872"/>
    <lineage>
        <taxon>Bacteria</taxon>
        <taxon>Bacillati</taxon>
        <taxon>Actinomycetota</taxon>
        <taxon>Actinomycetes</taxon>
        <taxon>Cryptosporangiales</taxon>
        <taxon>Cryptosporangiaceae</taxon>
        <taxon>Cryptosporangium</taxon>
    </lineage>
</organism>
<name>A0ABP3D093_9ACTN</name>
<accession>A0ABP3D093</accession>
<sequence length="126" mass="12660">MLPGAETPVPDAPALLGDPVPNVGFVLGVLVAPGGGVDDPLDALPGADDGDAVLPGEPGPRWAGVTGGVLRVLSPGRSLVSTSGTRDSCPLLRCRAAQRLSTTSSADWPDGSDPARDVRERSPGCI</sequence>
<evidence type="ECO:0000313" key="3">
    <source>
        <dbReference type="Proteomes" id="UP001500967"/>
    </source>
</evidence>